<dbReference type="GO" id="GO:0016491">
    <property type="term" value="F:oxidoreductase activity"/>
    <property type="evidence" value="ECO:0007669"/>
    <property type="project" value="UniProtKB-KW"/>
</dbReference>
<reference evidence="6" key="1">
    <citation type="submission" date="2017-11" db="EMBL/GenBank/DDBJ databases">
        <title>The draft genome sequence of Chromatocurvus sp. F02.</title>
        <authorList>
            <person name="Du Z.-J."/>
            <person name="Chang Y.-Q."/>
        </authorList>
    </citation>
    <scope>NUCLEOTIDE SEQUENCE [LARGE SCALE GENOMIC DNA]</scope>
    <source>
        <strain evidence="6">F02</strain>
    </source>
</reference>
<keyword evidence="2" id="KW-0560">Oxidoreductase</keyword>
<dbReference type="CDD" id="cd05233">
    <property type="entry name" value="SDR_c"/>
    <property type="match status" value="1"/>
</dbReference>
<organism evidence="5 6">
    <name type="scientific">Kineobactrum sediminis</name>
    <dbReference type="NCBI Taxonomy" id="1905677"/>
    <lineage>
        <taxon>Bacteria</taxon>
        <taxon>Pseudomonadati</taxon>
        <taxon>Pseudomonadota</taxon>
        <taxon>Gammaproteobacteria</taxon>
        <taxon>Cellvibrionales</taxon>
        <taxon>Halieaceae</taxon>
        <taxon>Kineobactrum</taxon>
    </lineage>
</organism>
<evidence type="ECO:0000256" key="1">
    <source>
        <dbReference type="ARBA" id="ARBA00006484"/>
    </source>
</evidence>
<dbReference type="OrthoDB" id="6503536at2"/>
<evidence type="ECO:0000313" key="6">
    <source>
        <dbReference type="Proteomes" id="UP000234845"/>
    </source>
</evidence>
<evidence type="ECO:0000313" key="5">
    <source>
        <dbReference type="EMBL" id="PLW84189.1"/>
    </source>
</evidence>
<dbReference type="InterPro" id="IPR057326">
    <property type="entry name" value="KR_dom"/>
</dbReference>
<dbReference type="InterPro" id="IPR002347">
    <property type="entry name" value="SDR_fam"/>
</dbReference>
<sequence>MKDFNDKVAVVTGGASGIGRALVKALLQEGARVVVADVEQKALDRVMAEFEALGDITGVVADVSDADSVNSLADHVFEHYGRCHLLFNNAGVAAPSANIWETTPNDWKWVHGVNVLGVVHGIQAFVPRMIASGEPGYVINTSSGDGGISALPYQSVYASSKAAVSCLTECLAAQLQSQDTVLGASVFYPSGGLLETGIWTTDRNRPGNLAREKPTAPVPSIDDFKKAAAAAGMELSFQDLDELAQYCLQGIREQRFVIMIGLEDAAHTLQQRAERIGRGELPIDEAEVPQM</sequence>
<feature type="domain" description="Ketoreductase" evidence="4">
    <location>
        <begin position="7"/>
        <end position="196"/>
    </location>
</feature>
<comment type="similarity">
    <text evidence="1 3">Belongs to the short-chain dehydrogenases/reductases (SDR) family.</text>
</comment>
<accession>A0A2N5Y733</accession>
<dbReference type="EMBL" id="PKLZ01000001">
    <property type="protein sequence ID" value="PLW84189.1"/>
    <property type="molecule type" value="Genomic_DNA"/>
</dbReference>
<evidence type="ECO:0000259" key="4">
    <source>
        <dbReference type="SMART" id="SM00822"/>
    </source>
</evidence>
<dbReference type="Proteomes" id="UP000234845">
    <property type="component" value="Unassembled WGS sequence"/>
</dbReference>
<gene>
    <name evidence="5" type="ORF">CWI75_02255</name>
</gene>
<comment type="caution">
    <text evidence="5">The sequence shown here is derived from an EMBL/GenBank/DDBJ whole genome shotgun (WGS) entry which is preliminary data.</text>
</comment>
<proteinExistence type="inferred from homology"/>
<dbReference type="Gene3D" id="3.40.50.720">
    <property type="entry name" value="NAD(P)-binding Rossmann-like Domain"/>
    <property type="match status" value="1"/>
</dbReference>
<dbReference type="PRINTS" id="PR00081">
    <property type="entry name" value="GDHRDH"/>
</dbReference>
<name>A0A2N5Y733_9GAMM</name>
<dbReference type="SMART" id="SM00822">
    <property type="entry name" value="PKS_KR"/>
    <property type="match status" value="1"/>
</dbReference>
<dbReference type="PRINTS" id="PR00080">
    <property type="entry name" value="SDRFAMILY"/>
</dbReference>
<dbReference type="Pfam" id="PF00106">
    <property type="entry name" value="adh_short"/>
    <property type="match status" value="1"/>
</dbReference>
<dbReference type="SUPFAM" id="SSF51735">
    <property type="entry name" value="NAD(P)-binding Rossmann-fold domains"/>
    <property type="match status" value="1"/>
</dbReference>
<dbReference type="RefSeq" id="WP_101519825.1">
    <property type="nucleotide sequence ID" value="NZ_PKLZ01000001.1"/>
</dbReference>
<dbReference type="PANTHER" id="PTHR43669">
    <property type="entry name" value="5-KETO-D-GLUCONATE 5-REDUCTASE"/>
    <property type="match status" value="1"/>
</dbReference>
<dbReference type="PANTHER" id="PTHR43669:SF3">
    <property type="entry name" value="ALCOHOL DEHYDROGENASE, PUTATIVE (AFU_ORTHOLOGUE AFUA_3G03445)-RELATED"/>
    <property type="match status" value="1"/>
</dbReference>
<evidence type="ECO:0000256" key="2">
    <source>
        <dbReference type="ARBA" id="ARBA00023002"/>
    </source>
</evidence>
<evidence type="ECO:0000256" key="3">
    <source>
        <dbReference type="RuleBase" id="RU000363"/>
    </source>
</evidence>
<protein>
    <submittedName>
        <fullName evidence="5">Short-chain dehydrogenase</fullName>
    </submittedName>
</protein>
<dbReference type="AlphaFoldDB" id="A0A2N5Y733"/>
<dbReference type="InterPro" id="IPR036291">
    <property type="entry name" value="NAD(P)-bd_dom_sf"/>
</dbReference>
<keyword evidence="6" id="KW-1185">Reference proteome</keyword>